<comment type="similarity">
    <text evidence="2">Belongs to the SLC13A/DASS transporter (TC 2.A.47) family. NADC subfamily.</text>
</comment>
<evidence type="ECO:0000256" key="5">
    <source>
        <dbReference type="ARBA" id="ARBA00022989"/>
    </source>
</evidence>
<comment type="subcellular location">
    <subcellularLocation>
        <location evidence="1">Membrane</location>
        <topology evidence="1">Multi-pass membrane protein</topology>
    </subcellularLocation>
</comment>
<feature type="region of interest" description="Disordered" evidence="7">
    <location>
        <begin position="246"/>
        <end position="269"/>
    </location>
</feature>
<dbReference type="InterPro" id="IPR004680">
    <property type="entry name" value="Cit_transptr-like_dom"/>
</dbReference>
<name>A0AAD1IWB3_MYCMB</name>
<reference evidence="10 11" key="1">
    <citation type="journal article" date="2019" name="Emerg. Microbes Infect.">
        <title>Comprehensive subspecies identification of 175 nontuberculous mycobacteria species based on 7547 genomic profiles.</title>
        <authorList>
            <person name="Matsumoto Y."/>
            <person name="Kinjo T."/>
            <person name="Motooka D."/>
            <person name="Nabeya D."/>
            <person name="Jung N."/>
            <person name="Uechi K."/>
            <person name="Horii T."/>
            <person name="Iida T."/>
            <person name="Fujita J."/>
            <person name="Nakamura S."/>
        </authorList>
    </citation>
    <scope>NUCLEOTIDE SEQUENCE [LARGE SCALE GENOMIC DNA]</scope>
    <source>
        <strain evidence="10 11">JCM 15658</strain>
    </source>
</reference>
<evidence type="ECO:0000256" key="3">
    <source>
        <dbReference type="ARBA" id="ARBA00022448"/>
    </source>
</evidence>
<evidence type="ECO:0000256" key="4">
    <source>
        <dbReference type="ARBA" id="ARBA00022692"/>
    </source>
</evidence>
<gene>
    <name evidence="10" type="ORF">MMON_20980</name>
</gene>
<feature type="transmembrane region" description="Helical" evidence="8">
    <location>
        <begin position="154"/>
        <end position="173"/>
    </location>
</feature>
<feature type="transmembrane region" description="Helical" evidence="8">
    <location>
        <begin position="218"/>
        <end position="238"/>
    </location>
</feature>
<sequence length="269" mass="28098">MTADNPVKRTDVDKALLGSATYRSLGEQRLTPAEERFEKGRRTVGLFLAPALTVVFLLLPLDLPPQQQTLAAVLLGVIVLWVTEAVPIPIGGLLGVAVVVFLGVAPADDVLAPFGSSTIFTFIGAFILAQAMLKHGLARRFAFRILALPRAGQSTTGVILAFGAITCLLSAFVSNTATVAMLLPTAIGILGVIAKLLQKQGNVADDFDPLRLRVGAALMLMLAYSASVGGLLTPWAALRTSSAAASSKRPPANASASASGWSWPHRSAC</sequence>
<keyword evidence="11" id="KW-1185">Reference proteome</keyword>
<evidence type="ECO:0000256" key="1">
    <source>
        <dbReference type="ARBA" id="ARBA00004141"/>
    </source>
</evidence>
<evidence type="ECO:0000313" key="10">
    <source>
        <dbReference type="EMBL" id="BBZ60797.1"/>
    </source>
</evidence>
<organism evidence="10 11">
    <name type="scientific">Mycolicibacterium monacense</name>
    <name type="common">Mycobacterium monacense</name>
    <dbReference type="NCBI Taxonomy" id="85693"/>
    <lineage>
        <taxon>Bacteria</taxon>
        <taxon>Bacillati</taxon>
        <taxon>Actinomycetota</taxon>
        <taxon>Actinomycetes</taxon>
        <taxon>Mycobacteriales</taxon>
        <taxon>Mycobacteriaceae</taxon>
        <taxon>Mycolicibacterium</taxon>
    </lineage>
</organism>
<feature type="transmembrane region" description="Helical" evidence="8">
    <location>
        <begin position="73"/>
        <end position="104"/>
    </location>
</feature>
<keyword evidence="4 8" id="KW-0812">Transmembrane</keyword>
<evidence type="ECO:0000313" key="11">
    <source>
        <dbReference type="Proteomes" id="UP000466039"/>
    </source>
</evidence>
<evidence type="ECO:0000259" key="9">
    <source>
        <dbReference type="Pfam" id="PF03600"/>
    </source>
</evidence>
<evidence type="ECO:0000256" key="7">
    <source>
        <dbReference type="SAM" id="MobiDB-lite"/>
    </source>
</evidence>
<dbReference type="GO" id="GO:0022857">
    <property type="term" value="F:transmembrane transporter activity"/>
    <property type="evidence" value="ECO:0007669"/>
    <property type="project" value="UniProtKB-ARBA"/>
</dbReference>
<dbReference type="PANTHER" id="PTHR10283">
    <property type="entry name" value="SOLUTE CARRIER FAMILY 13 MEMBER"/>
    <property type="match status" value="1"/>
</dbReference>
<keyword evidence="5 8" id="KW-1133">Transmembrane helix</keyword>
<dbReference type="GO" id="GO:0005886">
    <property type="term" value="C:plasma membrane"/>
    <property type="evidence" value="ECO:0007669"/>
    <property type="project" value="TreeGrafter"/>
</dbReference>
<dbReference type="Proteomes" id="UP000466039">
    <property type="component" value="Chromosome"/>
</dbReference>
<feature type="domain" description="Citrate transporter-like" evidence="9">
    <location>
        <begin position="78"/>
        <end position="236"/>
    </location>
</feature>
<evidence type="ECO:0000256" key="6">
    <source>
        <dbReference type="ARBA" id="ARBA00023136"/>
    </source>
</evidence>
<feature type="transmembrane region" description="Helical" evidence="8">
    <location>
        <begin position="110"/>
        <end position="133"/>
    </location>
</feature>
<feature type="transmembrane region" description="Helical" evidence="8">
    <location>
        <begin position="44"/>
        <end position="61"/>
    </location>
</feature>
<proteinExistence type="inferred from homology"/>
<dbReference type="PANTHER" id="PTHR10283:SF82">
    <property type="entry name" value="SOLUTE CARRIER FAMILY 13 MEMBER 2"/>
    <property type="match status" value="1"/>
</dbReference>
<dbReference type="EMBL" id="AP022617">
    <property type="protein sequence ID" value="BBZ60797.1"/>
    <property type="molecule type" value="Genomic_DNA"/>
</dbReference>
<feature type="transmembrane region" description="Helical" evidence="8">
    <location>
        <begin position="179"/>
        <end position="197"/>
    </location>
</feature>
<keyword evidence="6 8" id="KW-0472">Membrane</keyword>
<evidence type="ECO:0000256" key="8">
    <source>
        <dbReference type="SAM" id="Phobius"/>
    </source>
</evidence>
<dbReference type="AlphaFoldDB" id="A0AAD1IWB3"/>
<dbReference type="Pfam" id="PF03600">
    <property type="entry name" value="CitMHS"/>
    <property type="match status" value="1"/>
</dbReference>
<accession>A0AAD1IWB3</accession>
<protein>
    <recommendedName>
        <fullName evidence="9">Citrate transporter-like domain-containing protein</fullName>
    </recommendedName>
</protein>
<keyword evidence="3" id="KW-0813">Transport</keyword>
<evidence type="ECO:0000256" key="2">
    <source>
        <dbReference type="ARBA" id="ARBA00006772"/>
    </source>
</evidence>